<evidence type="ECO:0000313" key="8">
    <source>
        <dbReference type="Proteomes" id="UP000824073"/>
    </source>
</evidence>
<dbReference type="Pfam" id="PF00004">
    <property type="entry name" value="AAA"/>
    <property type="match status" value="1"/>
</dbReference>
<evidence type="ECO:0000313" key="7">
    <source>
        <dbReference type="EMBL" id="HIU43573.1"/>
    </source>
</evidence>
<dbReference type="Gene3D" id="1.10.1780.10">
    <property type="entry name" value="Clp, N-terminal domain"/>
    <property type="match status" value="1"/>
</dbReference>
<dbReference type="SMART" id="SM01086">
    <property type="entry name" value="ClpB_D2-small"/>
    <property type="match status" value="1"/>
</dbReference>
<evidence type="ECO:0000256" key="5">
    <source>
        <dbReference type="PROSITE-ProRule" id="PRU01251"/>
    </source>
</evidence>
<dbReference type="CDD" id="cd19499">
    <property type="entry name" value="RecA-like_ClpB_Hsp104-like"/>
    <property type="match status" value="1"/>
</dbReference>
<protein>
    <submittedName>
        <fullName evidence="7">ATP-dependent Clp protease ATP-binding subunit</fullName>
    </submittedName>
</protein>
<evidence type="ECO:0000259" key="6">
    <source>
        <dbReference type="PROSITE" id="PS51903"/>
    </source>
</evidence>
<dbReference type="FunFam" id="3.40.50.300:FF:000025">
    <property type="entry name" value="ATP-dependent Clp protease subunit"/>
    <property type="match status" value="1"/>
</dbReference>
<dbReference type="GO" id="GO:0016887">
    <property type="term" value="F:ATP hydrolysis activity"/>
    <property type="evidence" value="ECO:0007669"/>
    <property type="project" value="InterPro"/>
</dbReference>
<gene>
    <name evidence="7" type="ORF">IAB67_04665</name>
</gene>
<dbReference type="GO" id="GO:0005524">
    <property type="term" value="F:ATP binding"/>
    <property type="evidence" value="ECO:0007669"/>
    <property type="project" value="UniProtKB-KW"/>
</dbReference>
<dbReference type="InterPro" id="IPR001270">
    <property type="entry name" value="ClpA/B"/>
</dbReference>
<dbReference type="GO" id="GO:0006508">
    <property type="term" value="P:proteolysis"/>
    <property type="evidence" value="ECO:0007669"/>
    <property type="project" value="UniProtKB-KW"/>
</dbReference>
<keyword evidence="7" id="KW-0378">Hydrolase</keyword>
<keyword evidence="3 7" id="KW-0067">ATP-binding</keyword>
<reference evidence="7" key="1">
    <citation type="submission" date="2020-10" db="EMBL/GenBank/DDBJ databases">
        <authorList>
            <person name="Gilroy R."/>
        </authorList>
    </citation>
    <scope>NUCLEOTIDE SEQUENCE</scope>
    <source>
        <strain evidence="7">CHK191-8634</strain>
    </source>
</reference>
<accession>A0A9D1LK26</accession>
<dbReference type="InterPro" id="IPR041546">
    <property type="entry name" value="ClpA/ClpB_AAA_lid"/>
</dbReference>
<dbReference type="GO" id="GO:0008233">
    <property type="term" value="F:peptidase activity"/>
    <property type="evidence" value="ECO:0007669"/>
    <property type="project" value="UniProtKB-KW"/>
</dbReference>
<dbReference type="GO" id="GO:0005737">
    <property type="term" value="C:cytoplasm"/>
    <property type="evidence" value="ECO:0007669"/>
    <property type="project" value="TreeGrafter"/>
</dbReference>
<dbReference type="PANTHER" id="PTHR11638">
    <property type="entry name" value="ATP-DEPENDENT CLP PROTEASE"/>
    <property type="match status" value="1"/>
</dbReference>
<dbReference type="Gene3D" id="3.40.50.300">
    <property type="entry name" value="P-loop containing nucleotide triphosphate hydrolases"/>
    <property type="match status" value="2"/>
</dbReference>
<comment type="caution">
    <text evidence="7">The sequence shown here is derived from an EMBL/GenBank/DDBJ whole genome shotgun (WGS) entry which is preliminary data.</text>
</comment>
<dbReference type="InterPro" id="IPR036628">
    <property type="entry name" value="Clp_N_dom_sf"/>
</dbReference>
<keyword evidence="2" id="KW-0547">Nucleotide-binding</keyword>
<dbReference type="GO" id="GO:0034605">
    <property type="term" value="P:cellular response to heat"/>
    <property type="evidence" value="ECO:0007669"/>
    <property type="project" value="TreeGrafter"/>
</dbReference>
<dbReference type="PRINTS" id="PR00300">
    <property type="entry name" value="CLPPROTEASEA"/>
</dbReference>
<evidence type="ECO:0000256" key="4">
    <source>
        <dbReference type="ARBA" id="ARBA00023186"/>
    </source>
</evidence>
<dbReference type="Pfam" id="PF17871">
    <property type="entry name" value="AAA_lid_9"/>
    <property type="match status" value="1"/>
</dbReference>
<evidence type="ECO:0000256" key="1">
    <source>
        <dbReference type="ARBA" id="ARBA00022737"/>
    </source>
</evidence>
<dbReference type="InterPro" id="IPR019489">
    <property type="entry name" value="Clp_ATPase_C"/>
</dbReference>
<dbReference type="InterPro" id="IPR003593">
    <property type="entry name" value="AAA+_ATPase"/>
</dbReference>
<feature type="domain" description="Clp R" evidence="6">
    <location>
        <begin position="2"/>
        <end position="146"/>
    </location>
</feature>
<dbReference type="InterPro" id="IPR003959">
    <property type="entry name" value="ATPase_AAA_core"/>
</dbReference>
<name>A0A9D1LK26_9CLOT</name>
<proteinExistence type="predicted"/>
<dbReference type="Pfam" id="PF10431">
    <property type="entry name" value="ClpB_D2-small"/>
    <property type="match status" value="1"/>
</dbReference>
<sequence length="751" mass="80371">MTDNRFSQGAQNALLLAFSSARRLQHSFIGSEHLLLGIYCQRGGGGSRALCEMGLTERQLFDAVAAVVGAGKGRASAPVVLTVSAMRIIEGAPAQATAAGSASVGSEHILMSLLTEKDCGGALVLKRLGISLSALYARLLARPQAEPAPPPPGSGKSAKRSELKLTLQFGADLTAQARQGRFDPVVGREHEVARVISILCRRQKSNPVLLGDAGVGKTAVAECLAQKIADGDVPAPLLNKRLISLELSGLISGTKYRGEFEERIRNVLEEVRQSGDVILFIDEIHMLTGAGAAEGAIDAANILKPALARSGLQMIGATTPAEYKKTIRRDSALARRFQPVDIGEPTSEQALRILRSLSGRYESHHGIRIADDALEAAVRLSVRCMPERRLPDKAIDLLDEAAASARLAGQPILTPRHIADAVFTMTGISADAAADDERQTLLALESKLAERVVGQDRAVRAVARSVQRGRLLGHGGGRPLGSFLFCGPSGVGKTELARALCACLFGDERSLVRIDMSEFREPHSVSKLIGSPPGYVGFGEGGLLTERIRRKPFSVVLFDEAEKAHPDVLNLLLQLLDDGFLTDSEGGRADFQNAVIILTSNVGLREMQSRPAGFGGQAQNAADSRVLAEVRRAFRPELLNRLDEVLVFQPLGNADKQRICQKLLAQSRERLLAQGVALSWDDEAVAELSLRCSDPALGARPLRRLVTQEVDDRACALLLGEGLPRGSLLRLTVRDHSLALERVPAPLAAGN</sequence>
<dbReference type="InterPro" id="IPR027417">
    <property type="entry name" value="P-loop_NTPase"/>
</dbReference>
<dbReference type="SUPFAM" id="SSF52540">
    <property type="entry name" value="P-loop containing nucleoside triphosphate hydrolases"/>
    <property type="match status" value="2"/>
</dbReference>
<keyword evidence="4" id="KW-0143">Chaperone</keyword>
<keyword evidence="7" id="KW-0645">Protease</keyword>
<dbReference type="Gene3D" id="1.10.8.60">
    <property type="match status" value="2"/>
</dbReference>
<dbReference type="SUPFAM" id="SSF81923">
    <property type="entry name" value="Double Clp-N motif"/>
    <property type="match status" value="1"/>
</dbReference>
<dbReference type="Pfam" id="PF02861">
    <property type="entry name" value="Clp_N"/>
    <property type="match status" value="1"/>
</dbReference>
<evidence type="ECO:0000256" key="3">
    <source>
        <dbReference type="ARBA" id="ARBA00022840"/>
    </source>
</evidence>
<dbReference type="EMBL" id="DVMR01000038">
    <property type="protein sequence ID" value="HIU43573.1"/>
    <property type="molecule type" value="Genomic_DNA"/>
</dbReference>
<dbReference type="PANTHER" id="PTHR11638:SF175">
    <property type="entry name" value="ATP-DEPENDENT CLP PROTEASE, ATP-BINDING SUBUNIT CLPC"/>
    <property type="match status" value="1"/>
</dbReference>
<dbReference type="AlphaFoldDB" id="A0A9D1LK26"/>
<dbReference type="PROSITE" id="PS51903">
    <property type="entry name" value="CLP_R"/>
    <property type="match status" value="1"/>
</dbReference>
<dbReference type="InterPro" id="IPR050130">
    <property type="entry name" value="ClpA_ClpB"/>
</dbReference>
<reference evidence="7" key="2">
    <citation type="journal article" date="2021" name="PeerJ">
        <title>Extensive microbial diversity within the chicken gut microbiome revealed by metagenomics and culture.</title>
        <authorList>
            <person name="Gilroy R."/>
            <person name="Ravi A."/>
            <person name="Getino M."/>
            <person name="Pursley I."/>
            <person name="Horton D.L."/>
            <person name="Alikhan N.F."/>
            <person name="Baker D."/>
            <person name="Gharbi K."/>
            <person name="Hall N."/>
            <person name="Watson M."/>
            <person name="Adriaenssens E.M."/>
            <person name="Foster-Nyarko E."/>
            <person name="Jarju S."/>
            <person name="Secka A."/>
            <person name="Antonio M."/>
            <person name="Oren A."/>
            <person name="Chaudhuri R.R."/>
            <person name="La Ragione R."/>
            <person name="Hildebrand F."/>
            <person name="Pallen M.J."/>
        </authorList>
    </citation>
    <scope>NUCLEOTIDE SEQUENCE</scope>
    <source>
        <strain evidence="7">CHK191-8634</strain>
    </source>
</reference>
<dbReference type="Pfam" id="PF07724">
    <property type="entry name" value="AAA_2"/>
    <property type="match status" value="1"/>
</dbReference>
<dbReference type="Proteomes" id="UP000824073">
    <property type="component" value="Unassembled WGS sequence"/>
</dbReference>
<dbReference type="CDD" id="cd00009">
    <property type="entry name" value="AAA"/>
    <property type="match status" value="1"/>
</dbReference>
<keyword evidence="1 5" id="KW-0677">Repeat</keyword>
<dbReference type="InterPro" id="IPR004176">
    <property type="entry name" value="Clp_R_N"/>
</dbReference>
<evidence type="ECO:0000256" key="2">
    <source>
        <dbReference type="ARBA" id="ARBA00022741"/>
    </source>
</evidence>
<organism evidence="7 8">
    <name type="scientific">Candidatus Ventrousia excrementavium</name>
    <dbReference type="NCBI Taxonomy" id="2840961"/>
    <lineage>
        <taxon>Bacteria</taxon>
        <taxon>Bacillati</taxon>
        <taxon>Bacillota</taxon>
        <taxon>Clostridia</taxon>
        <taxon>Eubacteriales</taxon>
        <taxon>Clostridiaceae</taxon>
        <taxon>Clostridiaceae incertae sedis</taxon>
        <taxon>Candidatus Ventrousia</taxon>
    </lineage>
</organism>
<dbReference type="SMART" id="SM00382">
    <property type="entry name" value="AAA"/>
    <property type="match status" value="2"/>
</dbReference>